<dbReference type="GO" id="GO:0051225">
    <property type="term" value="P:spindle assembly"/>
    <property type="evidence" value="ECO:0007669"/>
    <property type="project" value="InterPro"/>
</dbReference>
<keyword evidence="3" id="KW-0963">Cytoplasm</keyword>
<dbReference type="GO" id="GO:0051301">
    <property type="term" value="P:cell division"/>
    <property type="evidence" value="ECO:0007669"/>
    <property type="project" value="UniProtKB-KW"/>
</dbReference>
<gene>
    <name evidence="10" type="ORF">C2E21_0121</name>
</gene>
<accession>A0A2P6U4M8</accession>
<proteinExistence type="inferred from homology"/>
<keyword evidence="4" id="KW-0132">Cell division</keyword>
<comment type="subcellular location">
    <subcellularLocation>
        <location evidence="1">Cytoplasm</location>
        <location evidence="1">Cytoskeleton</location>
        <location evidence="1">Spindle</location>
    </subcellularLocation>
</comment>
<evidence type="ECO:0000256" key="1">
    <source>
        <dbReference type="ARBA" id="ARBA00004186"/>
    </source>
</evidence>
<dbReference type="AlphaFoldDB" id="A0A2P6U4M8"/>
<keyword evidence="6" id="KW-0498">Mitosis</keyword>
<evidence type="ECO:0000256" key="2">
    <source>
        <dbReference type="ARBA" id="ARBA00005479"/>
    </source>
</evidence>
<comment type="caution">
    <text evidence="10">The sequence shown here is derived from an EMBL/GenBank/DDBJ whole genome shotgun (WGS) entry which is preliminary data.</text>
</comment>
<reference evidence="10 11" key="1">
    <citation type="journal article" date="2018" name="Plant J.">
        <title>Genome sequences of Chlorella sorokiniana UTEX 1602 and Micractinium conductrix SAG 241.80: implications to maltose excretion by a green alga.</title>
        <authorList>
            <person name="Arriola M.B."/>
            <person name="Velmurugan N."/>
            <person name="Zhang Y."/>
            <person name="Plunkett M.H."/>
            <person name="Hondzo H."/>
            <person name="Barney B.M."/>
        </authorList>
    </citation>
    <scope>NUCLEOTIDE SEQUENCE [LARGE SCALE GENOMIC DNA]</scope>
    <source>
        <strain evidence="11">UTEX 1602</strain>
    </source>
</reference>
<dbReference type="GO" id="GO:0005829">
    <property type="term" value="C:cytosol"/>
    <property type="evidence" value="ECO:0007669"/>
    <property type="project" value="TreeGrafter"/>
</dbReference>
<dbReference type="InterPro" id="IPR026243">
    <property type="entry name" value="HAUS1"/>
</dbReference>
<keyword evidence="8" id="KW-0206">Cytoskeleton</keyword>
<dbReference type="EMBL" id="LHPG02000001">
    <property type="protein sequence ID" value="PRW61268.1"/>
    <property type="molecule type" value="Genomic_DNA"/>
</dbReference>
<keyword evidence="9" id="KW-0131">Cell cycle</keyword>
<evidence type="ECO:0000313" key="10">
    <source>
        <dbReference type="EMBL" id="PRW61268.1"/>
    </source>
</evidence>
<evidence type="ECO:0000256" key="7">
    <source>
        <dbReference type="ARBA" id="ARBA00023054"/>
    </source>
</evidence>
<dbReference type="PANTHER" id="PTHR31570">
    <property type="entry name" value="HAUS AUGMIN-LIKE COMPLEX SUBUNIT 1"/>
    <property type="match status" value="1"/>
</dbReference>
<dbReference type="GO" id="GO:0005819">
    <property type="term" value="C:spindle"/>
    <property type="evidence" value="ECO:0007669"/>
    <property type="project" value="UniProtKB-SubCell"/>
</dbReference>
<evidence type="ECO:0000256" key="8">
    <source>
        <dbReference type="ARBA" id="ARBA00023212"/>
    </source>
</evidence>
<organism evidence="10 11">
    <name type="scientific">Chlorella sorokiniana</name>
    <name type="common">Freshwater green alga</name>
    <dbReference type="NCBI Taxonomy" id="3076"/>
    <lineage>
        <taxon>Eukaryota</taxon>
        <taxon>Viridiplantae</taxon>
        <taxon>Chlorophyta</taxon>
        <taxon>core chlorophytes</taxon>
        <taxon>Trebouxiophyceae</taxon>
        <taxon>Chlorellales</taxon>
        <taxon>Chlorellaceae</taxon>
        <taxon>Chlorella clade</taxon>
        <taxon>Chlorella</taxon>
    </lineage>
</organism>
<evidence type="ECO:0000256" key="3">
    <source>
        <dbReference type="ARBA" id="ARBA00022490"/>
    </source>
</evidence>
<comment type="similarity">
    <text evidence="2">Belongs to the HAUS1 family.</text>
</comment>
<keyword evidence="5" id="KW-0493">Microtubule</keyword>
<dbReference type="Pfam" id="PF25762">
    <property type="entry name" value="HAUS1"/>
    <property type="match status" value="1"/>
</dbReference>
<keyword evidence="11" id="KW-1185">Reference proteome</keyword>
<protein>
    <submittedName>
        <fullName evidence="10">HAUS augmin-like complex subunit 1 isoform X2</fullName>
    </submittedName>
</protein>
<dbReference type="GO" id="GO:0005874">
    <property type="term" value="C:microtubule"/>
    <property type="evidence" value="ECO:0007669"/>
    <property type="project" value="UniProtKB-KW"/>
</dbReference>
<name>A0A2P6U4M8_CHLSO</name>
<evidence type="ECO:0000256" key="6">
    <source>
        <dbReference type="ARBA" id="ARBA00022776"/>
    </source>
</evidence>
<dbReference type="GO" id="GO:0070652">
    <property type="term" value="C:HAUS complex"/>
    <property type="evidence" value="ECO:0007669"/>
    <property type="project" value="InterPro"/>
</dbReference>
<dbReference type="Proteomes" id="UP000239899">
    <property type="component" value="Unassembled WGS sequence"/>
</dbReference>
<sequence length="216" mass="22338">MQHHIPAAADSTLPSQLPGGLASLPATLQDLVDMLAQCCAALQLADTRPAALAAAALQAATDAQAAQDAEEAAFEASRQLAAQIGAAQHALAELQQLADVLDAEGRGRAEDTARCTAAAEANSGKAARYAAQQAARQQALDGAGFAPELSQVGLQARGREHARLTTEQEAVQKELQAFAGLPADPDAARAATAAKRAELERLRRQLREHLDGLAAT</sequence>
<evidence type="ECO:0000256" key="9">
    <source>
        <dbReference type="ARBA" id="ARBA00023306"/>
    </source>
</evidence>
<dbReference type="OrthoDB" id="10542100at2759"/>
<evidence type="ECO:0000256" key="5">
    <source>
        <dbReference type="ARBA" id="ARBA00022701"/>
    </source>
</evidence>
<dbReference type="PANTHER" id="PTHR31570:SF1">
    <property type="entry name" value="HAUS AUGMIN-LIKE COMPLEX SUBUNIT 1"/>
    <property type="match status" value="1"/>
</dbReference>
<evidence type="ECO:0000256" key="4">
    <source>
        <dbReference type="ARBA" id="ARBA00022618"/>
    </source>
</evidence>
<evidence type="ECO:0000313" key="11">
    <source>
        <dbReference type="Proteomes" id="UP000239899"/>
    </source>
</evidence>
<keyword evidence="7" id="KW-0175">Coiled coil</keyword>